<feature type="transmembrane region" description="Helical" evidence="5">
    <location>
        <begin position="15"/>
        <end position="36"/>
    </location>
</feature>
<feature type="transmembrane region" description="Helical" evidence="5">
    <location>
        <begin position="132"/>
        <end position="157"/>
    </location>
</feature>
<evidence type="ECO:0000313" key="10">
    <source>
        <dbReference type="EMBL" id="CAF3983772.1"/>
    </source>
</evidence>
<dbReference type="EMBL" id="CAJNOQ010004982">
    <property type="protein sequence ID" value="CAF1081557.1"/>
    <property type="molecule type" value="Genomic_DNA"/>
</dbReference>
<evidence type="ECO:0000259" key="6">
    <source>
        <dbReference type="PROSITE" id="PS50262"/>
    </source>
</evidence>
<dbReference type="EMBL" id="CAJOBA010034370">
    <property type="protein sequence ID" value="CAF3983772.1"/>
    <property type="molecule type" value="Genomic_DNA"/>
</dbReference>
<dbReference type="OrthoDB" id="10632102at2759"/>
<evidence type="ECO:0000256" key="2">
    <source>
        <dbReference type="ARBA" id="ARBA00022692"/>
    </source>
</evidence>
<dbReference type="PANTHER" id="PTHR46641">
    <property type="entry name" value="FMRFAMIDE RECEPTOR-RELATED"/>
    <property type="match status" value="1"/>
</dbReference>
<dbReference type="EMBL" id="CAJOBC010004983">
    <property type="protein sequence ID" value="CAF3847408.1"/>
    <property type="molecule type" value="Genomic_DNA"/>
</dbReference>
<evidence type="ECO:0000256" key="3">
    <source>
        <dbReference type="ARBA" id="ARBA00022989"/>
    </source>
</evidence>
<evidence type="ECO:0000313" key="8">
    <source>
        <dbReference type="EMBL" id="CAF1172478.1"/>
    </source>
</evidence>
<evidence type="ECO:0000313" key="9">
    <source>
        <dbReference type="EMBL" id="CAF3847408.1"/>
    </source>
</evidence>
<dbReference type="AlphaFoldDB" id="A0A814MMQ0"/>
<evidence type="ECO:0000256" key="1">
    <source>
        <dbReference type="ARBA" id="ARBA00004370"/>
    </source>
</evidence>
<evidence type="ECO:0000256" key="4">
    <source>
        <dbReference type="ARBA" id="ARBA00023136"/>
    </source>
</evidence>
<dbReference type="Proteomes" id="UP000677228">
    <property type="component" value="Unassembled WGS sequence"/>
</dbReference>
<keyword evidence="4 5" id="KW-0472">Membrane</keyword>
<protein>
    <recommendedName>
        <fullName evidence="6">G-protein coupled receptors family 1 profile domain-containing protein</fullName>
    </recommendedName>
</protein>
<keyword evidence="3 5" id="KW-1133">Transmembrane helix</keyword>
<organism evidence="7 11">
    <name type="scientific">Didymodactylos carnosus</name>
    <dbReference type="NCBI Taxonomy" id="1234261"/>
    <lineage>
        <taxon>Eukaryota</taxon>
        <taxon>Metazoa</taxon>
        <taxon>Spiralia</taxon>
        <taxon>Gnathifera</taxon>
        <taxon>Rotifera</taxon>
        <taxon>Eurotatoria</taxon>
        <taxon>Bdelloidea</taxon>
        <taxon>Philodinida</taxon>
        <taxon>Philodinidae</taxon>
        <taxon>Didymodactylos</taxon>
    </lineage>
</organism>
<comment type="subcellular location">
    <subcellularLocation>
        <location evidence="1">Membrane</location>
    </subcellularLocation>
</comment>
<comment type="caution">
    <text evidence="7">The sequence shown here is derived from an EMBL/GenBank/DDBJ whole genome shotgun (WGS) entry which is preliminary data.</text>
</comment>
<evidence type="ECO:0000313" key="7">
    <source>
        <dbReference type="EMBL" id="CAF1081557.1"/>
    </source>
</evidence>
<feature type="domain" description="G-protein coupled receptors family 1 profile" evidence="6">
    <location>
        <begin position="28"/>
        <end position="300"/>
    </location>
</feature>
<keyword evidence="11" id="KW-1185">Reference proteome</keyword>
<sequence length="338" mass="38403">MSLATVTLFIQQLNIYGGIILYIMGIIGNILNFIIFSQSTLRKNSISVYMRVAAIFSLLTLQILITRILATGFQLDYALKSRGWCKIRAYFVITFALITLTIEAFSTVDRYFSSCRQAKYRKFSSMYTSKCIILCCIPICLLMNVPTLIFYDIYSIADTQLVCLSVSINYNNYVSYVYSPVFIGVLPFLLMVLFGILTYGNIKRIGRRQVVPSTITNTMTGGASVQSISSRRADVQLTSMILMNLIVVLISVFPYSAYNIYSAITLNFTKDPNQRIIEGLVAQTVLLLWYVNYSSCFYVFIITSKSFRKHSINLITSRQTQKRTESYTQARRTLAAKN</sequence>
<dbReference type="GO" id="GO:0016020">
    <property type="term" value="C:membrane"/>
    <property type="evidence" value="ECO:0007669"/>
    <property type="project" value="UniProtKB-SubCell"/>
</dbReference>
<dbReference type="InterPro" id="IPR052954">
    <property type="entry name" value="GPCR-Ligand_Int"/>
</dbReference>
<accession>A0A814MMQ0</accession>
<keyword evidence="2 5" id="KW-0812">Transmembrane</keyword>
<dbReference type="PROSITE" id="PS50262">
    <property type="entry name" value="G_PROTEIN_RECEP_F1_2"/>
    <property type="match status" value="1"/>
</dbReference>
<dbReference type="SUPFAM" id="SSF81321">
    <property type="entry name" value="Family A G protein-coupled receptor-like"/>
    <property type="match status" value="1"/>
</dbReference>
<feature type="transmembrane region" description="Helical" evidence="5">
    <location>
        <begin position="177"/>
        <end position="199"/>
    </location>
</feature>
<feature type="transmembrane region" description="Helical" evidence="5">
    <location>
        <begin position="90"/>
        <end position="112"/>
    </location>
</feature>
<gene>
    <name evidence="7" type="ORF">GPM918_LOCUS17795</name>
    <name evidence="8" type="ORF">OVA965_LOCUS22644</name>
    <name evidence="9" type="ORF">SRO942_LOCUS17794</name>
    <name evidence="10" type="ORF">TMI583_LOCUS23358</name>
</gene>
<feature type="transmembrane region" description="Helical" evidence="5">
    <location>
        <begin position="241"/>
        <end position="261"/>
    </location>
</feature>
<dbReference type="InterPro" id="IPR017452">
    <property type="entry name" value="GPCR_Rhodpsn_7TM"/>
</dbReference>
<name>A0A814MMQ0_9BILA</name>
<dbReference type="GO" id="GO:0004930">
    <property type="term" value="F:G protein-coupled receptor activity"/>
    <property type="evidence" value="ECO:0007669"/>
    <property type="project" value="InterPro"/>
</dbReference>
<evidence type="ECO:0000256" key="5">
    <source>
        <dbReference type="SAM" id="Phobius"/>
    </source>
</evidence>
<evidence type="ECO:0000313" key="11">
    <source>
        <dbReference type="Proteomes" id="UP000663829"/>
    </source>
</evidence>
<dbReference type="Proteomes" id="UP000663829">
    <property type="component" value="Unassembled WGS sequence"/>
</dbReference>
<dbReference type="Proteomes" id="UP000682733">
    <property type="component" value="Unassembled WGS sequence"/>
</dbReference>
<dbReference type="EMBL" id="CAJNOK010012846">
    <property type="protein sequence ID" value="CAF1172478.1"/>
    <property type="molecule type" value="Genomic_DNA"/>
</dbReference>
<dbReference type="Pfam" id="PF00001">
    <property type="entry name" value="7tm_1"/>
    <property type="match status" value="1"/>
</dbReference>
<reference evidence="7" key="1">
    <citation type="submission" date="2021-02" db="EMBL/GenBank/DDBJ databases">
        <authorList>
            <person name="Nowell W R."/>
        </authorList>
    </citation>
    <scope>NUCLEOTIDE SEQUENCE</scope>
</reference>
<feature type="transmembrane region" description="Helical" evidence="5">
    <location>
        <begin position="48"/>
        <end position="70"/>
    </location>
</feature>
<feature type="transmembrane region" description="Helical" evidence="5">
    <location>
        <begin position="281"/>
        <end position="301"/>
    </location>
</feature>
<dbReference type="Proteomes" id="UP000681722">
    <property type="component" value="Unassembled WGS sequence"/>
</dbReference>
<proteinExistence type="predicted"/>
<dbReference type="Gene3D" id="1.20.1070.10">
    <property type="entry name" value="Rhodopsin 7-helix transmembrane proteins"/>
    <property type="match status" value="1"/>
</dbReference>
<dbReference type="InterPro" id="IPR000276">
    <property type="entry name" value="GPCR_Rhodpsn"/>
</dbReference>